<dbReference type="EMBL" id="LAZR01058698">
    <property type="protein sequence ID" value="KKK69334.1"/>
    <property type="molecule type" value="Genomic_DNA"/>
</dbReference>
<name>A0A0F8ZSC7_9ZZZZ</name>
<sequence length="335" mass="36239">TCEQTCAGELGYYGTTQNHDSHSMRQVTTILEQDYGLTEDSGPSYWEQRGLIEAEAIAICEYECDPVCVGSIGYTTLSMGLEEEQTLTIDGASPYTDTDDYSWEIESGGGSLSTTIGTTVVYTAPNASDTITINLVCMNEITEENEVIDTIVITVAAQWEAWGSTFCENKTWEWDKSAGGVASDGNCDLTGANPEIVLSSGIMNLEGDATLSAHTNFGRVSNVDIYNENITVGNLVIKISASVTETAGKQSHVLMRVVDDDGNFKDFYFAVQNWFIPSIPGWGVNIGDNGGEEQTIDLTAYGLDSNFIINSIYIIATANSGSQADCQIDYIDFTT</sequence>
<organism evidence="1">
    <name type="scientific">marine sediment metagenome</name>
    <dbReference type="NCBI Taxonomy" id="412755"/>
    <lineage>
        <taxon>unclassified sequences</taxon>
        <taxon>metagenomes</taxon>
        <taxon>ecological metagenomes</taxon>
    </lineage>
</organism>
<comment type="caution">
    <text evidence="1">The sequence shown here is derived from an EMBL/GenBank/DDBJ whole genome shotgun (WGS) entry which is preliminary data.</text>
</comment>
<reference evidence="1" key="1">
    <citation type="journal article" date="2015" name="Nature">
        <title>Complex archaea that bridge the gap between prokaryotes and eukaryotes.</title>
        <authorList>
            <person name="Spang A."/>
            <person name="Saw J.H."/>
            <person name="Jorgensen S.L."/>
            <person name="Zaremba-Niedzwiedzka K."/>
            <person name="Martijn J."/>
            <person name="Lind A.E."/>
            <person name="van Eijk R."/>
            <person name="Schleper C."/>
            <person name="Guy L."/>
            <person name="Ettema T.J."/>
        </authorList>
    </citation>
    <scope>NUCLEOTIDE SEQUENCE</scope>
</reference>
<evidence type="ECO:0000313" key="1">
    <source>
        <dbReference type="EMBL" id="KKK69334.1"/>
    </source>
</evidence>
<protein>
    <submittedName>
        <fullName evidence="1">Uncharacterized protein</fullName>
    </submittedName>
</protein>
<feature type="non-terminal residue" evidence="1">
    <location>
        <position position="1"/>
    </location>
</feature>
<dbReference type="AlphaFoldDB" id="A0A0F8ZSC7"/>
<accession>A0A0F8ZSC7</accession>
<proteinExistence type="predicted"/>
<gene>
    <name evidence="1" type="ORF">LCGC14_2935070</name>
</gene>